<organism evidence="2 3">
    <name type="scientific">Microbacterium terrae</name>
    <dbReference type="NCBI Taxonomy" id="69369"/>
    <lineage>
        <taxon>Bacteria</taxon>
        <taxon>Bacillati</taxon>
        <taxon>Actinomycetota</taxon>
        <taxon>Actinomycetes</taxon>
        <taxon>Micrococcales</taxon>
        <taxon>Microbacteriaceae</taxon>
        <taxon>Microbacterium</taxon>
    </lineage>
</organism>
<dbReference type="PANTHER" id="PTHR22946:SF8">
    <property type="entry name" value="ACETYL XYLAN ESTERASE DOMAIN-CONTAINING PROTEIN"/>
    <property type="match status" value="1"/>
</dbReference>
<gene>
    <name evidence="2" type="ORF">RS81_01013</name>
</gene>
<dbReference type="RefSeq" id="WP_045274965.1">
    <property type="nucleotide sequence ID" value="NZ_BAAAUP010000003.1"/>
</dbReference>
<comment type="similarity">
    <text evidence="1">Belongs to the AB hydrolase superfamily.</text>
</comment>
<dbReference type="EMBL" id="JYIZ01000039">
    <property type="protein sequence ID" value="KJL43049.1"/>
    <property type="molecule type" value="Genomic_DNA"/>
</dbReference>
<protein>
    <submittedName>
        <fullName evidence="2">Uncharacterized protein</fullName>
    </submittedName>
</protein>
<name>A0A0M2HEC5_9MICO</name>
<dbReference type="InterPro" id="IPR050261">
    <property type="entry name" value="FrsA_esterase"/>
</dbReference>
<evidence type="ECO:0000313" key="3">
    <source>
        <dbReference type="Proteomes" id="UP000033956"/>
    </source>
</evidence>
<dbReference type="SUPFAM" id="SSF53474">
    <property type="entry name" value="alpha/beta-Hydrolases"/>
    <property type="match status" value="1"/>
</dbReference>
<dbReference type="PANTHER" id="PTHR22946">
    <property type="entry name" value="DIENELACTONE HYDROLASE DOMAIN-CONTAINING PROTEIN-RELATED"/>
    <property type="match status" value="1"/>
</dbReference>
<comment type="caution">
    <text evidence="2">The sequence shown here is derived from an EMBL/GenBank/DDBJ whole genome shotgun (WGS) entry which is preliminary data.</text>
</comment>
<dbReference type="Proteomes" id="UP000033956">
    <property type="component" value="Unassembled WGS sequence"/>
</dbReference>
<dbReference type="InterPro" id="IPR029058">
    <property type="entry name" value="AB_hydrolase_fold"/>
</dbReference>
<proteinExistence type="inferred from homology"/>
<dbReference type="STRING" id="92835.RS81_01013"/>
<reference evidence="2 3" key="1">
    <citation type="submission" date="2015-02" db="EMBL/GenBank/DDBJ databases">
        <title>Draft genome sequences of ten Microbacterium spp. with emphasis on heavy metal contaminated environments.</title>
        <authorList>
            <person name="Corretto E."/>
        </authorList>
    </citation>
    <scope>NUCLEOTIDE SEQUENCE [LARGE SCALE GENOMIC DNA]</scope>
    <source>
        <strain evidence="2 3">DSM 12510</strain>
    </source>
</reference>
<dbReference type="OrthoDB" id="3668964at2"/>
<sequence length="366" mass="38522">MTPDGPLAGYADLPAHLAGAPVVSFPDADRRRLAEILGVRAATATEVRVEREWTADGVRGRELSWSLGFGPRTRAFLLTPVEHNGVLPGLLALHCHGGIRSTGAEQLVETACAPHPSAAHLRAAYYAGRAVASDLARAGFAVLAHDAFSWGSRAFDLSAPSPKLAAQIDALEAFWREHGGMPSDEERFDAVSSLHEDHLAKALGVLGTTLAGMVAGDDLAAFELLASLPEVDDDRLGIAGLSGGGGRAALLGALDRRVAASVVACMMATSSSLVPGYLDAHSWLLHSPGLAAWRDWPAVAAMTDGRMLVQYGERDPLFPPAGMRAADAALATALGDRYTGRWFDDGHEWTAPMQDDAIGWLRGALG</sequence>
<accession>A0A0M2HEC5</accession>
<dbReference type="AlphaFoldDB" id="A0A0M2HEC5"/>
<keyword evidence="3" id="KW-1185">Reference proteome</keyword>
<dbReference type="Gene3D" id="3.40.50.1820">
    <property type="entry name" value="alpha/beta hydrolase"/>
    <property type="match status" value="1"/>
</dbReference>
<evidence type="ECO:0000256" key="1">
    <source>
        <dbReference type="ARBA" id="ARBA00008645"/>
    </source>
</evidence>
<evidence type="ECO:0000313" key="2">
    <source>
        <dbReference type="EMBL" id="KJL43049.1"/>
    </source>
</evidence>
<dbReference type="PATRIC" id="fig|92835.4.peg.1034"/>